<organism evidence="11 12">
    <name type="scientific">Tahibacter amnicola</name>
    <dbReference type="NCBI Taxonomy" id="2976241"/>
    <lineage>
        <taxon>Bacteria</taxon>
        <taxon>Pseudomonadati</taxon>
        <taxon>Pseudomonadota</taxon>
        <taxon>Gammaproteobacteria</taxon>
        <taxon>Lysobacterales</taxon>
        <taxon>Rhodanobacteraceae</taxon>
        <taxon>Tahibacter</taxon>
    </lineage>
</organism>
<keyword evidence="7 8" id="KW-0411">Iron-sulfur</keyword>
<keyword evidence="4 8" id="KW-0479">Metal-binding</keyword>
<dbReference type="InterPro" id="IPR006311">
    <property type="entry name" value="TAT_signal"/>
</dbReference>
<evidence type="ECO:0000259" key="10">
    <source>
        <dbReference type="PROSITE" id="PS51373"/>
    </source>
</evidence>
<evidence type="ECO:0000256" key="3">
    <source>
        <dbReference type="ARBA" id="ARBA00022485"/>
    </source>
</evidence>
<feature type="domain" description="High potential iron-sulfur proteins family profile" evidence="10">
    <location>
        <begin position="31"/>
        <end position="106"/>
    </location>
</feature>
<keyword evidence="3 8" id="KW-0004">4Fe-4S</keyword>
<proteinExistence type="inferred from homology"/>
<evidence type="ECO:0000313" key="12">
    <source>
        <dbReference type="Proteomes" id="UP001064632"/>
    </source>
</evidence>
<comment type="similarity">
    <text evidence="8">Belongs to the high-potential iron-sulfur protein (HiPIP) family.</text>
</comment>
<dbReference type="Gene3D" id="4.10.490.10">
    <property type="entry name" value="High potential iron-sulphur protein"/>
    <property type="match status" value="1"/>
</dbReference>
<keyword evidence="9" id="KW-0732">Signal</keyword>
<dbReference type="PROSITE" id="PS51318">
    <property type="entry name" value="TAT"/>
    <property type="match status" value="1"/>
</dbReference>
<dbReference type="Pfam" id="PF01355">
    <property type="entry name" value="HIPIP"/>
    <property type="match status" value="1"/>
</dbReference>
<dbReference type="InterPro" id="IPR036369">
    <property type="entry name" value="HIPIP_sf"/>
</dbReference>
<dbReference type="RefSeq" id="WP_261694073.1">
    <property type="nucleotide sequence ID" value="NZ_CP104694.1"/>
</dbReference>
<feature type="signal peptide" evidence="9">
    <location>
        <begin position="1"/>
        <end position="31"/>
    </location>
</feature>
<keyword evidence="6 8" id="KW-0408">Iron</keyword>
<dbReference type="SUPFAM" id="SSF57652">
    <property type="entry name" value="HIPIP (high potential iron protein)"/>
    <property type="match status" value="1"/>
</dbReference>
<evidence type="ECO:0000313" key="11">
    <source>
        <dbReference type="EMBL" id="UXI67097.1"/>
    </source>
</evidence>
<gene>
    <name evidence="11" type="ORF">N4264_20475</name>
</gene>
<evidence type="ECO:0000256" key="9">
    <source>
        <dbReference type="SAM" id="SignalP"/>
    </source>
</evidence>
<keyword evidence="12" id="KW-1185">Reference proteome</keyword>
<dbReference type="EMBL" id="CP104694">
    <property type="protein sequence ID" value="UXI67097.1"/>
    <property type="molecule type" value="Genomic_DNA"/>
</dbReference>
<dbReference type="Proteomes" id="UP001064632">
    <property type="component" value="Chromosome"/>
</dbReference>
<evidence type="ECO:0000256" key="5">
    <source>
        <dbReference type="ARBA" id="ARBA00022982"/>
    </source>
</evidence>
<evidence type="ECO:0000256" key="8">
    <source>
        <dbReference type="RuleBase" id="RU000620"/>
    </source>
</evidence>
<dbReference type="InterPro" id="IPR000170">
    <property type="entry name" value="High_potential_FeS_prot"/>
</dbReference>
<sequence length="106" mass="10976">MSQPCSSTARRQFLQLAVGVAAAAIAGQAAADELPPLSESDPTASALGYKDDATKVDAAKFPQHKANQVCLNCNFYQGTAARAPCTLFPGKSVNAKGWCSAYAAKP</sequence>
<name>A0ABY6BBB5_9GAMM</name>
<evidence type="ECO:0000256" key="4">
    <source>
        <dbReference type="ARBA" id="ARBA00022723"/>
    </source>
</evidence>
<evidence type="ECO:0000256" key="6">
    <source>
        <dbReference type="ARBA" id="ARBA00023004"/>
    </source>
</evidence>
<keyword evidence="5 8" id="KW-0249">Electron transport</keyword>
<comment type="function">
    <text evidence="1 8">Specific class of high-redox-potential 4Fe-4S ferredoxins. Functions in anaerobic electron transport in most purple and in some other photosynthetic bacteria and in at least one genus (Paracoccus) of halophilic, denitrifying bacteria.</text>
</comment>
<protein>
    <recommendedName>
        <fullName evidence="8">High-potential iron-sulfur protein</fullName>
        <shortName evidence="8">HiPIP</shortName>
    </recommendedName>
</protein>
<evidence type="ECO:0000256" key="1">
    <source>
        <dbReference type="ARBA" id="ARBA00002137"/>
    </source>
</evidence>
<keyword evidence="2 8" id="KW-0813">Transport</keyword>
<reference evidence="11" key="1">
    <citation type="submission" date="2022-09" db="EMBL/GenBank/DDBJ databases">
        <title>Tahibacter sp. nov., isolated from a fresh water.</title>
        <authorList>
            <person name="Baek J.H."/>
            <person name="Lee J.K."/>
            <person name="Kim J.M."/>
            <person name="Jeon C.O."/>
        </authorList>
    </citation>
    <scope>NUCLEOTIDE SEQUENCE</scope>
    <source>
        <strain evidence="11">W38</strain>
    </source>
</reference>
<evidence type="ECO:0000256" key="7">
    <source>
        <dbReference type="ARBA" id="ARBA00023014"/>
    </source>
</evidence>
<feature type="chain" id="PRO_5046015112" description="High-potential iron-sulfur protein" evidence="9">
    <location>
        <begin position="32"/>
        <end position="106"/>
    </location>
</feature>
<comment type="subunit">
    <text evidence="8">Homodimer.</text>
</comment>
<accession>A0ABY6BBB5</accession>
<evidence type="ECO:0000256" key="2">
    <source>
        <dbReference type="ARBA" id="ARBA00022448"/>
    </source>
</evidence>
<dbReference type="PROSITE" id="PS51373">
    <property type="entry name" value="HIPIP"/>
    <property type="match status" value="1"/>
</dbReference>